<gene>
    <name evidence="1" type="ORF">SFMTTN_1892</name>
</gene>
<protein>
    <submittedName>
        <fullName evidence="1">ATP synthase epsilon chain</fullName>
    </submittedName>
</protein>
<accession>A0A401JEN7</accession>
<sequence length="44" mass="4928">MAMTIHVDVVSIEELIFSGLAIREQDMEEGKLLDVKRRAGETVP</sequence>
<evidence type="ECO:0000313" key="1">
    <source>
        <dbReference type="EMBL" id="GBL46080.1"/>
    </source>
</evidence>
<keyword evidence="2" id="KW-1185">Reference proteome</keyword>
<name>A0A401JEN7_9PROT</name>
<dbReference type="Proteomes" id="UP000286806">
    <property type="component" value="Unassembled WGS sequence"/>
</dbReference>
<dbReference type="EMBL" id="BGOW01000015">
    <property type="protein sequence ID" value="GBL46080.1"/>
    <property type="molecule type" value="Genomic_DNA"/>
</dbReference>
<comment type="caution">
    <text evidence="1">The sequence shown here is derived from an EMBL/GenBank/DDBJ whole genome shotgun (WGS) entry which is preliminary data.</text>
</comment>
<dbReference type="AlphaFoldDB" id="A0A401JEN7"/>
<evidence type="ECO:0000313" key="2">
    <source>
        <dbReference type="Proteomes" id="UP000286806"/>
    </source>
</evidence>
<proteinExistence type="predicted"/>
<organism evidence="1 2">
    <name type="scientific">Sulfuriferula multivorans</name>
    <dbReference type="NCBI Taxonomy" id="1559896"/>
    <lineage>
        <taxon>Bacteria</taxon>
        <taxon>Pseudomonadati</taxon>
        <taxon>Pseudomonadota</taxon>
        <taxon>Betaproteobacteria</taxon>
        <taxon>Nitrosomonadales</taxon>
        <taxon>Sulfuricellaceae</taxon>
        <taxon>Sulfuriferula</taxon>
    </lineage>
</organism>
<reference evidence="1 2" key="1">
    <citation type="journal article" date="2019" name="Front. Microbiol.">
        <title>Genomes of Neutrophilic Sulfur-Oxidizing Chemolithoautotrophs Representing 9 Proteobacterial Species From 8 Genera.</title>
        <authorList>
            <person name="Watanabe T."/>
            <person name="Kojima H."/>
            <person name="Umezawa K."/>
            <person name="Hori C."/>
            <person name="Takasuka T.E."/>
            <person name="Kato Y."/>
            <person name="Fukui M."/>
        </authorList>
    </citation>
    <scope>NUCLEOTIDE SEQUENCE [LARGE SCALE GENOMIC DNA]</scope>
    <source>
        <strain evidence="1 2">TTN</strain>
    </source>
</reference>
<dbReference type="RefSeq" id="WP_262982385.1">
    <property type="nucleotide sequence ID" value="NZ_BGOW01000015.1"/>
</dbReference>